<evidence type="ECO:0000313" key="1">
    <source>
        <dbReference type="EMBL" id="KAJ8687137.1"/>
    </source>
</evidence>
<proteinExistence type="predicted"/>
<keyword evidence="2" id="KW-1185">Reference proteome</keyword>
<evidence type="ECO:0000313" key="2">
    <source>
        <dbReference type="Proteomes" id="UP001239111"/>
    </source>
</evidence>
<name>A0ACC2PUQ9_9HYME</name>
<sequence length="128" mass="14740">MSSAPWTHIRRVKTLYKVVLRLHRGLPAEVKELGDLYVKDEFRRHKNCTPDEANVFLNEWADYAIGLSEQLGLRGPRSAKPLGKPLDLSDLDNMRDEQVQQLYELMKAVQNPEDSKSAEHSDPKNDLR</sequence>
<reference evidence="1" key="1">
    <citation type="submission" date="2023-04" db="EMBL/GenBank/DDBJ databases">
        <title>A chromosome-level genome assembly of the parasitoid wasp Eretmocerus hayati.</title>
        <authorList>
            <person name="Zhong Y."/>
            <person name="Liu S."/>
            <person name="Liu Y."/>
        </authorList>
    </citation>
    <scope>NUCLEOTIDE SEQUENCE</scope>
    <source>
        <strain evidence="1">ZJU_SS_LIU_2023</strain>
    </source>
</reference>
<protein>
    <submittedName>
        <fullName evidence="1">Uncharacterized protein</fullName>
    </submittedName>
</protein>
<dbReference type="EMBL" id="CM056741">
    <property type="protein sequence ID" value="KAJ8687137.1"/>
    <property type="molecule type" value="Genomic_DNA"/>
</dbReference>
<accession>A0ACC2PUQ9</accession>
<organism evidence="1 2">
    <name type="scientific">Eretmocerus hayati</name>
    <dbReference type="NCBI Taxonomy" id="131215"/>
    <lineage>
        <taxon>Eukaryota</taxon>
        <taxon>Metazoa</taxon>
        <taxon>Ecdysozoa</taxon>
        <taxon>Arthropoda</taxon>
        <taxon>Hexapoda</taxon>
        <taxon>Insecta</taxon>
        <taxon>Pterygota</taxon>
        <taxon>Neoptera</taxon>
        <taxon>Endopterygota</taxon>
        <taxon>Hymenoptera</taxon>
        <taxon>Apocrita</taxon>
        <taxon>Proctotrupomorpha</taxon>
        <taxon>Chalcidoidea</taxon>
        <taxon>Aphelinidae</taxon>
        <taxon>Aphelininae</taxon>
        <taxon>Eretmocerus</taxon>
    </lineage>
</organism>
<gene>
    <name evidence="1" type="ORF">QAD02_022931</name>
</gene>
<dbReference type="Proteomes" id="UP001239111">
    <property type="component" value="Chromosome 1"/>
</dbReference>
<comment type="caution">
    <text evidence="1">The sequence shown here is derived from an EMBL/GenBank/DDBJ whole genome shotgun (WGS) entry which is preliminary data.</text>
</comment>